<dbReference type="Pfam" id="PF24883">
    <property type="entry name" value="NPHP3_N"/>
    <property type="match status" value="1"/>
</dbReference>
<gene>
    <name evidence="3" type="ORF">CF651_14855</name>
</gene>
<keyword evidence="4" id="KW-1185">Reference proteome</keyword>
<accession>A0A229UQ30</accession>
<organism evidence="3 4">
    <name type="scientific">Paenibacillus rigui</name>
    <dbReference type="NCBI Taxonomy" id="554312"/>
    <lineage>
        <taxon>Bacteria</taxon>
        <taxon>Bacillati</taxon>
        <taxon>Bacillota</taxon>
        <taxon>Bacilli</taxon>
        <taxon>Bacillales</taxon>
        <taxon>Paenibacillaceae</taxon>
        <taxon>Paenibacillus</taxon>
    </lineage>
</organism>
<dbReference type="InterPro" id="IPR027417">
    <property type="entry name" value="P-loop_NTPase"/>
</dbReference>
<comment type="caution">
    <text evidence="3">The sequence shown here is derived from an EMBL/GenBank/DDBJ whole genome shotgun (WGS) entry which is preliminary data.</text>
</comment>
<dbReference type="Proteomes" id="UP000215509">
    <property type="component" value="Unassembled WGS sequence"/>
</dbReference>
<evidence type="ECO:0000259" key="2">
    <source>
        <dbReference type="Pfam" id="PF24883"/>
    </source>
</evidence>
<dbReference type="SUPFAM" id="SSF52540">
    <property type="entry name" value="P-loop containing nucleoside triphosphate hydrolases"/>
    <property type="match status" value="1"/>
</dbReference>
<dbReference type="InterPro" id="IPR056884">
    <property type="entry name" value="NPHP3-like_N"/>
</dbReference>
<feature type="domain" description="Nephrocystin 3-like N-terminal" evidence="2">
    <location>
        <begin position="264"/>
        <end position="394"/>
    </location>
</feature>
<dbReference type="EMBL" id="NMQW01000020">
    <property type="protein sequence ID" value="OXM85657.1"/>
    <property type="molecule type" value="Genomic_DNA"/>
</dbReference>
<proteinExistence type="predicted"/>
<reference evidence="3 4" key="1">
    <citation type="submission" date="2017-07" db="EMBL/GenBank/DDBJ databases">
        <title>Genome sequencing and assembly of Paenibacillus rigui.</title>
        <authorList>
            <person name="Mayilraj S."/>
        </authorList>
    </citation>
    <scope>NUCLEOTIDE SEQUENCE [LARGE SCALE GENOMIC DNA]</scope>
    <source>
        <strain evidence="3 4">JCM 16352</strain>
    </source>
</reference>
<evidence type="ECO:0000313" key="3">
    <source>
        <dbReference type="EMBL" id="OXM85657.1"/>
    </source>
</evidence>
<evidence type="ECO:0000256" key="1">
    <source>
        <dbReference type="ARBA" id="ARBA00022737"/>
    </source>
</evidence>
<dbReference type="OrthoDB" id="9757917at2"/>
<dbReference type="RefSeq" id="WP_094015648.1">
    <property type="nucleotide sequence ID" value="NZ_NMQW01000020.1"/>
</dbReference>
<dbReference type="Gene3D" id="3.40.50.300">
    <property type="entry name" value="P-loop containing nucleotide triphosphate hydrolases"/>
    <property type="match status" value="1"/>
</dbReference>
<sequence length="1460" mass="169857">MTEYTRSGARRSGDYLQDLVALENMIEMLEHPKRFYYIKVEADEAGYLDDVVALKTDGSYVVKQVKFSTHPEQDDDEYTWDKLLEEREGKRKLLPSLLKKWASSVLEIKQRGLLHEASLITNRKAAQEILVALLPNGHINFDMISDGYREEIIRQIGEEAVAREFFDSFLFRFDCAGLEDYEEALKRRFYKIGGSDHGWLNLKDELYFWVRNKNIPEPNGEITLSQVRAAARWYQLQSLPQQFEIPEDYVLPSEEFHTDFISEITATSEGCYVLTASPGMGKSTYLSYLYDSLKSDGYPVIRHHYFLSTTDRTVGRLDSLKVAESLMNDILTKYPLSLQGLETNNPNPKHFSEWINSAAKYYSDKSKALIVIIDGLDHVWREQGTADELNKLFENLIPIPHGIIIILGTQPVDETMLPTRLTTTVPRDRWLEIPLLDITAVIEWLQKQEISDELFDSDDDRINEYRLNQLAAAFHEKTTGNPLHLRYSLKSLLEQNKQINTENISSLPECSHEGIIGYYRTLWQRLSEQSRSILHLFAACPFLWPDQGIIDCLDPQMQRIAEVREGLRMVRHLLIFDTLGMRPYHSSLIVFVQGQEGFEDYSIRLKRMALDWLQESAPEYLRWAYTWRLEADLGNVESLINGPDRKWVVDSIRKKRPTKEISTILGMSAWYAILQGDLSKFIELGLLRDYHHAIQDERPETFHSVTRTQLLLQEDSYISPLLIQNISGLSETEIEALAEVEYIKGNINAVEICFNELNNRLAKKQDSSSWNRVAKVSLKLAALNDIEPKKVLKFCVETNSEELIPDYAEALSGFKLLSPLRELVVKIKDHSSIKEIDQVLRCLSLLAIEDEINIGHIQQDFNQNAYIAIYSVLKDGINDYTIKFPETSILKLKEYELYRYENELVWFFQTTFFCLLANHLMNKSESNIAWMRSNVSINTWPKQLLSIFNDIAKDLAVELIKKDPPAFGWFYERISELDLPNWPEDRDVYEFGKYAKKAIDFIGLDLQRIFMSIKPQQYISIDDFNFAITSGYFYVWNWIPAYLKNNRDIVSPEAAQWLINREQGNLNSSIDTFSERADCYAKLSNLASFHKLRDKTIPLLDLCCENLYAHGDHKDMLLFGALELIQLCHKHNIGEVRKWLESLIIPIIQISDFTDGDETRHLPIEIGEVLSEVWPEVLKDYYLELCNREKYYEAEQAFRNYIKIMEYDNKINVAIAKTAIDSESLQILNQLANDGNVRAEIVLSFNKQYKIAGHSKEVVNTKAPVVEKPTVSFPNPEKYPPSDFGMYLHTVREYSSYKEGAIVHWFNYWLSKNADDAYSIIKEEFERGRRLVDYDTLFNLIRSHFGSAEAYQWLVEAHKEGYGWFRYVSSRSNEEIRWAYIVRFYPQRWLEFIIDTFKERGSEPWRKVGTRNTFVRLTQYCVVTGHQDIAEIVAHKTMDTIKSFLSPLNFPRVEWRSDLD</sequence>
<keyword evidence="1" id="KW-0677">Repeat</keyword>
<evidence type="ECO:0000313" key="4">
    <source>
        <dbReference type="Proteomes" id="UP000215509"/>
    </source>
</evidence>
<name>A0A229UQ30_9BACL</name>
<protein>
    <recommendedName>
        <fullName evidence="2">Nephrocystin 3-like N-terminal domain-containing protein</fullName>
    </recommendedName>
</protein>